<dbReference type="AlphaFoldDB" id="A0A0J1CVJ8"/>
<dbReference type="Gene3D" id="3.10.180.10">
    <property type="entry name" value="2,3-Dihydroxybiphenyl 1,2-Dioxygenase, domain 1"/>
    <property type="match status" value="1"/>
</dbReference>
<dbReference type="Proteomes" id="UP000035963">
    <property type="component" value="Unassembled WGS sequence"/>
</dbReference>
<organism evidence="2 3">
    <name type="scientific">Caballeronia mineralivorans PML1(12)</name>
    <dbReference type="NCBI Taxonomy" id="908627"/>
    <lineage>
        <taxon>Bacteria</taxon>
        <taxon>Pseudomonadati</taxon>
        <taxon>Pseudomonadota</taxon>
        <taxon>Betaproteobacteria</taxon>
        <taxon>Burkholderiales</taxon>
        <taxon>Burkholderiaceae</taxon>
        <taxon>Caballeronia</taxon>
    </lineage>
</organism>
<evidence type="ECO:0000313" key="2">
    <source>
        <dbReference type="EMBL" id="KLU24356.1"/>
    </source>
</evidence>
<sequence length="148" mass="16125">MNEHEKEDLLPAVTLGHFVMKVQDVAASYSFYIGLGLRAFSTFPGMAIVEMRGGTHLLLFQKGDDQADALRNSQNGQRPDFSSEKIDLMIAGGTTADLESYRVGLIGKGYAPSAIADGELYGHHYFSMQDPDGNGISFYTSHCSDQPV</sequence>
<name>A0A0J1CVJ8_9BURK</name>
<protein>
    <submittedName>
        <fullName evidence="2">Glyoxalase</fullName>
    </submittedName>
</protein>
<dbReference type="Pfam" id="PF00903">
    <property type="entry name" value="Glyoxalase"/>
    <property type="match status" value="1"/>
</dbReference>
<accession>A0A0J1CVJ8</accession>
<proteinExistence type="predicted"/>
<dbReference type="InterPro" id="IPR029068">
    <property type="entry name" value="Glyas_Bleomycin-R_OHBP_Dase"/>
</dbReference>
<dbReference type="OrthoDB" id="9129827at2"/>
<dbReference type="InterPro" id="IPR004360">
    <property type="entry name" value="Glyas_Fos-R_dOase_dom"/>
</dbReference>
<evidence type="ECO:0000313" key="3">
    <source>
        <dbReference type="Proteomes" id="UP000035963"/>
    </source>
</evidence>
<evidence type="ECO:0000259" key="1">
    <source>
        <dbReference type="Pfam" id="PF00903"/>
    </source>
</evidence>
<dbReference type="EMBL" id="AEJF01000127">
    <property type="protein sequence ID" value="KLU24356.1"/>
    <property type="molecule type" value="Genomic_DNA"/>
</dbReference>
<feature type="domain" description="Glyoxalase/fosfomycin resistance/dioxygenase" evidence="1">
    <location>
        <begin position="15"/>
        <end position="138"/>
    </location>
</feature>
<comment type="caution">
    <text evidence="2">The sequence shown here is derived from an EMBL/GenBank/DDBJ whole genome shotgun (WGS) entry which is preliminary data.</text>
</comment>
<dbReference type="RefSeq" id="WP_047848559.1">
    <property type="nucleotide sequence ID" value="NZ_AEJF01000127.1"/>
</dbReference>
<keyword evidence="3" id="KW-1185">Reference proteome</keyword>
<reference evidence="2 3" key="1">
    <citation type="journal article" date="2015" name="Genome Announc.">
        <title>Draft Genome Sequence of Burkholderia sp. Strain PML1(12), an Ectomycorrhizosphere-Inhabiting Bacterium with Effective Mineral-Weathering Ability.</title>
        <authorList>
            <person name="Uroz S."/>
            <person name="Oger P."/>
        </authorList>
    </citation>
    <scope>NUCLEOTIDE SEQUENCE [LARGE SCALE GENOMIC DNA]</scope>
    <source>
        <strain evidence="3">PML1(12)</strain>
    </source>
</reference>
<dbReference type="PATRIC" id="fig|908627.4.peg.4630"/>
<dbReference type="SUPFAM" id="SSF54593">
    <property type="entry name" value="Glyoxalase/Bleomycin resistance protein/Dihydroxybiphenyl dioxygenase"/>
    <property type="match status" value="1"/>
</dbReference>
<gene>
    <name evidence="2" type="ORF">EOS_20670</name>
</gene>